<proteinExistence type="predicted"/>
<protein>
    <submittedName>
        <fullName evidence="1">Putative ribonuclease HII</fullName>
    </submittedName>
</protein>
<sequence length="101" mass="11561">MTIDLPAEGVVYCKKIQTAEMEVSEMEERKIGQIKEELKAATEAMLPSFIMAYESDERSGVIKLVEQAKKKTAEIRGRTKKNLETAGIRTKIWSVHLYLWD</sequence>
<dbReference type="HOGENOM" id="CLU_2289554_0_0_9"/>
<evidence type="ECO:0000313" key="1">
    <source>
        <dbReference type="EMBL" id="EEU99088.1"/>
    </source>
</evidence>
<evidence type="ECO:0000313" key="2">
    <source>
        <dbReference type="Proteomes" id="UP000004828"/>
    </source>
</evidence>
<accession>C7GGG0</accession>
<comment type="caution">
    <text evidence="1">The sequence shown here is derived from an EMBL/GenBank/DDBJ whole genome shotgun (WGS) entry which is preliminary data.</text>
</comment>
<organism evidence="1 2">
    <name type="scientific">Roseburia intestinalis L1-82</name>
    <dbReference type="NCBI Taxonomy" id="536231"/>
    <lineage>
        <taxon>Bacteria</taxon>
        <taxon>Bacillati</taxon>
        <taxon>Bacillota</taxon>
        <taxon>Clostridia</taxon>
        <taxon>Lachnospirales</taxon>
        <taxon>Lachnospiraceae</taxon>
        <taxon>Roseburia</taxon>
    </lineage>
</organism>
<dbReference type="EMBL" id="ABYJ02000242">
    <property type="protein sequence ID" value="EEU99088.1"/>
    <property type="molecule type" value="Genomic_DNA"/>
</dbReference>
<name>C7GGG0_9FIRM</name>
<dbReference type="Proteomes" id="UP000004828">
    <property type="component" value="Unassembled WGS sequence"/>
</dbReference>
<gene>
    <name evidence="1" type="ORF">ROSINTL182_09028</name>
</gene>
<dbReference type="AlphaFoldDB" id="C7GGG0"/>
<reference evidence="1 2" key="1">
    <citation type="submission" date="2009-08" db="EMBL/GenBank/DDBJ databases">
        <authorList>
            <person name="Weinstock G."/>
            <person name="Sodergren E."/>
            <person name="Clifton S."/>
            <person name="Fulton L."/>
            <person name="Fulton B."/>
            <person name="Courtney L."/>
            <person name="Fronick C."/>
            <person name="Harrison M."/>
            <person name="Strong C."/>
            <person name="Farmer C."/>
            <person name="Delahaunty K."/>
            <person name="Markovic C."/>
            <person name="Hall O."/>
            <person name="Minx P."/>
            <person name="Tomlinson C."/>
            <person name="Mitreva M."/>
            <person name="Nelson J."/>
            <person name="Hou S."/>
            <person name="Wollam A."/>
            <person name="Pepin K.H."/>
            <person name="Johnson M."/>
            <person name="Bhonagiri V."/>
            <person name="Nash W.E."/>
            <person name="Warren W."/>
            <person name="Chinwalla A."/>
            <person name="Mardis E.R."/>
            <person name="Wilson R.K."/>
        </authorList>
    </citation>
    <scope>NUCLEOTIDE SEQUENCE [LARGE SCALE GENOMIC DNA]</scope>
    <source>
        <strain evidence="1 2">L1-82</strain>
    </source>
</reference>